<name>A0ABQ2YTC8_9GAMM</name>
<feature type="transmembrane region" description="Helical" evidence="7">
    <location>
        <begin position="459"/>
        <end position="477"/>
    </location>
</feature>
<dbReference type="PANTHER" id="PTHR42948:SF1">
    <property type="entry name" value="TRANSPORTER"/>
    <property type="match status" value="1"/>
</dbReference>
<keyword evidence="9" id="KW-1185">Reference proteome</keyword>
<dbReference type="NCBIfam" id="NF037979">
    <property type="entry name" value="Na_transp"/>
    <property type="match status" value="1"/>
</dbReference>
<protein>
    <recommendedName>
        <fullName evidence="6">Transporter</fullName>
    </recommendedName>
</protein>
<dbReference type="InterPro" id="IPR037272">
    <property type="entry name" value="SNS_sf"/>
</dbReference>
<keyword evidence="4 7" id="KW-1133">Transmembrane helix</keyword>
<evidence type="ECO:0000256" key="4">
    <source>
        <dbReference type="ARBA" id="ARBA00022989"/>
    </source>
</evidence>
<organism evidence="8 9">
    <name type="scientific">Litchfieldella qijiaojingensis</name>
    <dbReference type="NCBI Taxonomy" id="980347"/>
    <lineage>
        <taxon>Bacteria</taxon>
        <taxon>Pseudomonadati</taxon>
        <taxon>Pseudomonadota</taxon>
        <taxon>Gammaproteobacteria</taxon>
        <taxon>Oceanospirillales</taxon>
        <taxon>Halomonadaceae</taxon>
        <taxon>Litchfieldella</taxon>
    </lineage>
</organism>
<comment type="caution">
    <text evidence="8">The sequence shown here is derived from an EMBL/GenBank/DDBJ whole genome shotgun (WGS) entry which is preliminary data.</text>
</comment>
<dbReference type="RefSeq" id="WP_189468805.1">
    <property type="nucleotide sequence ID" value="NZ_BMXS01000009.1"/>
</dbReference>
<feature type="transmembrane region" description="Helical" evidence="7">
    <location>
        <begin position="430"/>
        <end position="453"/>
    </location>
</feature>
<evidence type="ECO:0000313" key="8">
    <source>
        <dbReference type="EMBL" id="GGX92844.1"/>
    </source>
</evidence>
<evidence type="ECO:0000256" key="5">
    <source>
        <dbReference type="ARBA" id="ARBA00023136"/>
    </source>
</evidence>
<feature type="transmembrane region" description="Helical" evidence="7">
    <location>
        <begin position="152"/>
        <end position="171"/>
    </location>
</feature>
<keyword evidence="2 6" id="KW-0813">Transport</keyword>
<feature type="transmembrane region" description="Helical" evidence="7">
    <location>
        <begin position="90"/>
        <end position="114"/>
    </location>
</feature>
<dbReference type="InterPro" id="IPR047218">
    <property type="entry name" value="YocR/YhdH-like"/>
</dbReference>
<sequence>MTTRQQPKNLWVGRWGFILAATGSAVGLGNIWKFPYMTGEYGGGAFVLVYLACILAVGVPIMMVEIGLGRRGRGSPIDAVRRVARESGRGSVWSLIGWMAMLCGFMILSFYVVVAGWSFSYLWKAITGGLAGSEVADMAAIFEANNANPWVLGFWSTLVTLVTMLIVGNGVQKGIERSVSWMMPGMVIMLAIMIGYAMLSGGFSEGVAFLFSFEVGKLSSEGLLAALGHAFFTLSLASGAILTYGSYLPDRSSIARTTFTVAIADTVVALMAGLAIFPVIFANGMDPAAGPGLLFMSLPLAFQAMPLGMLFATIFFVMLSMAALTSAISMIEATVAWLNESKGISRTKAAWGTGILLWLVSTLAMLSFNVGADWTLAGKHFFDWLDFLTSRFMMPLGGLGMALLAGFLLRNEIFRSELGLSGVQHALWLFMVRYVSPLGIVLVFIDSLGLMTLNMGTQWPWLLAVLVAVTVIGELASPRLRRQLAG</sequence>
<dbReference type="PROSITE" id="PS00610">
    <property type="entry name" value="NA_NEUROTRAN_SYMP_1"/>
    <property type="match status" value="1"/>
</dbReference>
<dbReference type="Pfam" id="PF00209">
    <property type="entry name" value="SNF"/>
    <property type="match status" value="2"/>
</dbReference>
<evidence type="ECO:0000256" key="2">
    <source>
        <dbReference type="ARBA" id="ARBA00022448"/>
    </source>
</evidence>
<dbReference type="Proteomes" id="UP000653056">
    <property type="component" value="Unassembled WGS sequence"/>
</dbReference>
<dbReference type="SUPFAM" id="SSF161070">
    <property type="entry name" value="SNF-like"/>
    <property type="match status" value="1"/>
</dbReference>
<keyword evidence="3 6" id="KW-0812">Transmembrane</keyword>
<feature type="transmembrane region" description="Helical" evidence="7">
    <location>
        <begin position="301"/>
        <end position="328"/>
    </location>
</feature>
<dbReference type="InterPro" id="IPR000175">
    <property type="entry name" value="Na/ntran_symport"/>
</dbReference>
<comment type="subcellular location">
    <subcellularLocation>
        <location evidence="1">Membrane</location>
        <topology evidence="1">Multi-pass membrane protein</topology>
    </subcellularLocation>
</comment>
<reference evidence="9" key="1">
    <citation type="journal article" date="2019" name="Int. J. Syst. Evol. Microbiol.">
        <title>The Global Catalogue of Microorganisms (GCM) 10K type strain sequencing project: providing services to taxonomists for standard genome sequencing and annotation.</title>
        <authorList>
            <consortium name="The Broad Institute Genomics Platform"/>
            <consortium name="The Broad Institute Genome Sequencing Center for Infectious Disease"/>
            <person name="Wu L."/>
            <person name="Ma J."/>
        </authorList>
    </citation>
    <scope>NUCLEOTIDE SEQUENCE [LARGE SCALE GENOMIC DNA]</scope>
    <source>
        <strain evidence="9">KCTC 22228</strain>
    </source>
</reference>
<feature type="transmembrane region" description="Helical" evidence="7">
    <location>
        <begin position="392"/>
        <end position="409"/>
    </location>
</feature>
<keyword evidence="6" id="KW-0769">Symport</keyword>
<feature type="transmembrane region" description="Helical" evidence="7">
    <location>
        <begin position="183"/>
        <end position="203"/>
    </location>
</feature>
<comment type="similarity">
    <text evidence="6">Belongs to the sodium:neurotransmitter symporter (SNF) (TC 2.A.22) family.</text>
</comment>
<feature type="transmembrane region" description="Helical" evidence="7">
    <location>
        <begin position="44"/>
        <end position="69"/>
    </location>
</feature>
<evidence type="ECO:0000256" key="7">
    <source>
        <dbReference type="SAM" id="Phobius"/>
    </source>
</evidence>
<dbReference type="PRINTS" id="PR00176">
    <property type="entry name" value="NANEUSMPORT"/>
</dbReference>
<feature type="transmembrane region" description="Helical" evidence="7">
    <location>
        <begin position="223"/>
        <end position="247"/>
    </location>
</feature>
<proteinExistence type="inferred from homology"/>
<evidence type="ECO:0000256" key="3">
    <source>
        <dbReference type="ARBA" id="ARBA00022692"/>
    </source>
</evidence>
<evidence type="ECO:0000256" key="6">
    <source>
        <dbReference type="RuleBase" id="RU003732"/>
    </source>
</evidence>
<accession>A0ABQ2YTC8</accession>
<dbReference type="PROSITE" id="PS50267">
    <property type="entry name" value="NA_NEUROTRAN_SYMP_3"/>
    <property type="match status" value="1"/>
</dbReference>
<evidence type="ECO:0000256" key="1">
    <source>
        <dbReference type="ARBA" id="ARBA00004141"/>
    </source>
</evidence>
<dbReference type="EMBL" id="BMXS01000009">
    <property type="protein sequence ID" value="GGX92844.1"/>
    <property type="molecule type" value="Genomic_DNA"/>
</dbReference>
<feature type="transmembrane region" description="Helical" evidence="7">
    <location>
        <begin position="349"/>
        <end position="372"/>
    </location>
</feature>
<gene>
    <name evidence="8" type="ORF">GCM10007160_20470</name>
</gene>
<feature type="transmembrane region" description="Helical" evidence="7">
    <location>
        <begin position="259"/>
        <end position="281"/>
    </location>
</feature>
<dbReference type="CDD" id="cd10336">
    <property type="entry name" value="SLC6sbd_Tyt1-Like"/>
    <property type="match status" value="1"/>
</dbReference>
<keyword evidence="5 7" id="KW-0472">Membrane</keyword>
<evidence type="ECO:0000313" key="9">
    <source>
        <dbReference type="Proteomes" id="UP000653056"/>
    </source>
</evidence>
<feature type="transmembrane region" description="Helical" evidence="7">
    <location>
        <begin position="12"/>
        <end position="32"/>
    </location>
</feature>
<dbReference type="PANTHER" id="PTHR42948">
    <property type="entry name" value="TRANSPORTER"/>
    <property type="match status" value="1"/>
</dbReference>